<dbReference type="Proteomes" id="UP000694867">
    <property type="component" value="Unplaced"/>
</dbReference>
<keyword evidence="4" id="KW-0539">Nucleus</keyword>
<evidence type="ECO:0000256" key="4">
    <source>
        <dbReference type="ARBA" id="ARBA00023242"/>
    </source>
</evidence>
<dbReference type="InterPro" id="IPR047287">
    <property type="entry name" value="Tudor_SGF29_rpt2"/>
</dbReference>
<dbReference type="CTD" id="112869"/>
<dbReference type="Pfam" id="PF07039">
    <property type="entry name" value="SGF29_Tudor"/>
    <property type="match status" value="1"/>
</dbReference>
<organism evidence="6 7">
    <name type="scientific">Galendromus occidentalis</name>
    <name type="common">western predatory mite</name>
    <dbReference type="NCBI Taxonomy" id="34638"/>
    <lineage>
        <taxon>Eukaryota</taxon>
        <taxon>Metazoa</taxon>
        <taxon>Ecdysozoa</taxon>
        <taxon>Arthropoda</taxon>
        <taxon>Chelicerata</taxon>
        <taxon>Arachnida</taxon>
        <taxon>Acari</taxon>
        <taxon>Parasitiformes</taxon>
        <taxon>Mesostigmata</taxon>
        <taxon>Gamasina</taxon>
        <taxon>Phytoseioidea</taxon>
        <taxon>Phytoseiidae</taxon>
        <taxon>Typhlodrominae</taxon>
        <taxon>Galendromus</taxon>
    </lineage>
</organism>
<reference evidence="7" key="1">
    <citation type="submission" date="2025-08" db="UniProtKB">
        <authorList>
            <consortium name="RefSeq"/>
        </authorList>
    </citation>
    <scope>IDENTIFICATION</scope>
</reference>
<evidence type="ECO:0000256" key="1">
    <source>
        <dbReference type="ARBA" id="ARBA00004123"/>
    </source>
</evidence>
<protein>
    <submittedName>
        <fullName evidence="7">SAGA-associated factor 29</fullName>
    </submittedName>
</protein>
<dbReference type="GO" id="GO:0000124">
    <property type="term" value="C:SAGA complex"/>
    <property type="evidence" value="ECO:0007669"/>
    <property type="project" value="InterPro"/>
</dbReference>
<gene>
    <name evidence="7" type="primary">LOC100897774</name>
</gene>
<comment type="subcellular location">
    <subcellularLocation>
        <location evidence="1">Nucleus</location>
    </subcellularLocation>
</comment>
<dbReference type="AlphaFoldDB" id="A0AAJ6QRI8"/>
<dbReference type="FunFam" id="2.30.30.140:FF:000026">
    <property type="entry name" value="SAGA-associated factor 29 homolog"/>
    <property type="match status" value="1"/>
</dbReference>
<dbReference type="InterPro" id="IPR047288">
    <property type="entry name" value="Tudor_SGF29_rpt1"/>
</dbReference>
<keyword evidence="2" id="KW-0805">Transcription regulation</keyword>
<accession>A0AAJ6QRI8</accession>
<dbReference type="PANTHER" id="PTHR21539">
    <property type="entry name" value="SAGA-ASSOCIATED FACTOR 29"/>
    <property type="match status" value="1"/>
</dbReference>
<dbReference type="PROSITE" id="PS51518">
    <property type="entry name" value="SGF29_C"/>
    <property type="match status" value="1"/>
</dbReference>
<feature type="domain" description="SGF29 C-terminal" evidence="5">
    <location>
        <begin position="156"/>
        <end position="292"/>
    </location>
</feature>
<dbReference type="CDD" id="cd20394">
    <property type="entry name" value="Tudor_SGF29_rpt2"/>
    <property type="match status" value="1"/>
</dbReference>
<dbReference type="GO" id="GO:0005634">
    <property type="term" value="C:nucleus"/>
    <property type="evidence" value="ECO:0007669"/>
    <property type="project" value="UniProtKB-SubCell"/>
</dbReference>
<evidence type="ECO:0000259" key="5">
    <source>
        <dbReference type="PROSITE" id="PS51518"/>
    </source>
</evidence>
<evidence type="ECO:0000313" key="6">
    <source>
        <dbReference type="Proteomes" id="UP000694867"/>
    </source>
</evidence>
<dbReference type="Gene3D" id="2.30.30.140">
    <property type="match status" value="2"/>
</dbReference>
<evidence type="ECO:0000256" key="2">
    <source>
        <dbReference type="ARBA" id="ARBA00023015"/>
    </source>
</evidence>
<dbReference type="InterPro" id="IPR037802">
    <property type="entry name" value="SGF29"/>
</dbReference>
<dbReference type="CDD" id="cd20393">
    <property type="entry name" value="Tudor_SGF29_rpt1"/>
    <property type="match status" value="1"/>
</dbReference>
<evidence type="ECO:0000313" key="7">
    <source>
        <dbReference type="RefSeq" id="XP_003741554.1"/>
    </source>
</evidence>
<dbReference type="KEGG" id="goe:100897774"/>
<name>A0AAJ6QRI8_9ACAR</name>
<dbReference type="RefSeq" id="XP_003741554.1">
    <property type="nucleotide sequence ID" value="XM_003741506.1"/>
</dbReference>
<sequence>MSVAVHHRQNVPALQESLKELAHLMRNIQALRHETQREIHAAVLAKHCALKEQEKDKKISSETKHELKKCFWRSIDSCENEENALRMSLDVIKNIRLANSARSGFLSGLGRTQRGEVVRKSALMMNLKTLARQLPLWVPTDHEKPPPLCGAVPAPPGHEAEPHSMVAAFVKNDDDEEWILARVRHYDRTSGRYQVDDIDDEHPETLTLLRKHIIPLPLMRANPITNPEAFFPKGTVVNALYPQTTCFYRGLVDEIPHGPQEGYSVQFEDENYPGGFAPALVVEQLYVIECVL</sequence>
<dbReference type="PANTHER" id="PTHR21539:SF0">
    <property type="entry name" value="SAGA-ASSOCIATED FACTOR 29"/>
    <property type="match status" value="1"/>
</dbReference>
<keyword evidence="6" id="KW-1185">Reference proteome</keyword>
<dbReference type="InterPro" id="IPR010750">
    <property type="entry name" value="SGF29_tudor-like_dom"/>
</dbReference>
<dbReference type="GeneID" id="100897774"/>
<keyword evidence="3" id="KW-0804">Transcription</keyword>
<proteinExistence type="predicted"/>
<evidence type="ECO:0000256" key="3">
    <source>
        <dbReference type="ARBA" id="ARBA00023163"/>
    </source>
</evidence>